<comment type="similarity">
    <text evidence="4">Belongs to the methyl-accepting chemotaxis (MCP) protein family.</text>
</comment>
<name>A0A8J3YGL9_9ACTN</name>
<dbReference type="Pfam" id="PF00015">
    <property type="entry name" value="MCPsignal"/>
    <property type="match status" value="1"/>
</dbReference>
<dbReference type="GO" id="GO:0006935">
    <property type="term" value="P:chemotaxis"/>
    <property type="evidence" value="ECO:0007669"/>
    <property type="project" value="InterPro"/>
</dbReference>
<dbReference type="PROSITE" id="PS50885">
    <property type="entry name" value="HAMP"/>
    <property type="match status" value="1"/>
</dbReference>
<evidence type="ECO:0000256" key="4">
    <source>
        <dbReference type="ARBA" id="ARBA00029447"/>
    </source>
</evidence>
<proteinExistence type="inferred from homology"/>
<dbReference type="PANTHER" id="PTHR32089:SF112">
    <property type="entry name" value="LYSOZYME-LIKE PROTEIN-RELATED"/>
    <property type="match status" value="1"/>
</dbReference>
<dbReference type="InterPro" id="IPR003660">
    <property type="entry name" value="HAMP_dom"/>
</dbReference>
<evidence type="ECO:0000259" key="10">
    <source>
        <dbReference type="PROSITE" id="PS50885"/>
    </source>
</evidence>
<evidence type="ECO:0000256" key="1">
    <source>
        <dbReference type="ARBA" id="ARBA00022692"/>
    </source>
</evidence>
<feature type="domain" description="Methyl-accepting transducer" evidence="9">
    <location>
        <begin position="299"/>
        <end position="539"/>
    </location>
</feature>
<evidence type="ECO:0000259" key="9">
    <source>
        <dbReference type="PROSITE" id="PS50111"/>
    </source>
</evidence>
<evidence type="ECO:0000256" key="7">
    <source>
        <dbReference type="SAM" id="MobiDB-lite"/>
    </source>
</evidence>
<dbReference type="SUPFAM" id="SSF58104">
    <property type="entry name" value="Methyl-accepting chemotaxis protein (MCP) signaling domain"/>
    <property type="match status" value="1"/>
</dbReference>
<keyword evidence="12" id="KW-1185">Reference proteome</keyword>
<feature type="region of interest" description="Disordered" evidence="7">
    <location>
        <begin position="1"/>
        <end position="23"/>
    </location>
</feature>
<keyword evidence="2 8" id="KW-1133">Transmembrane helix</keyword>
<keyword evidence="6" id="KW-0175">Coiled coil</keyword>
<keyword evidence="1 8" id="KW-0812">Transmembrane</keyword>
<dbReference type="PROSITE" id="PS50111">
    <property type="entry name" value="CHEMOTAXIS_TRANSDUC_2"/>
    <property type="match status" value="1"/>
</dbReference>
<dbReference type="PANTHER" id="PTHR32089">
    <property type="entry name" value="METHYL-ACCEPTING CHEMOTAXIS PROTEIN MCPB"/>
    <property type="match status" value="1"/>
</dbReference>
<evidence type="ECO:0000256" key="3">
    <source>
        <dbReference type="ARBA" id="ARBA00023224"/>
    </source>
</evidence>
<dbReference type="SMART" id="SM00283">
    <property type="entry name" value="MA"/>
    <property type="match status" value="1"/>
</dbReference>
<evidence type="ECO:0008006" key="13">
    <source>
        <dbReference type="Google" id="ProtNLM"/>
    </source>
</evidence>
<dbReference type="Proteomes" id="UP000619260">
    <property type="component" value="Unassembled WGS sequence"/>
</dbReference>
<feature type="coiled-coil region" evidence="6">
    <location>
        <begin position="65"/>
        <end position="92"/>
    </location>
</feature>
<evidence type="ECO:0000256" key="2">
    <source>
        <dbReference type="ARBA" id="ARBA00022989"/>
    </source>
</evidence>
<evidence type="ECO:0000256" key="6">
    <source>
        <dbReference type="SAM" id="Coils"/>
    </source>
</evidence>
<dbReference type="GO" id="GO:0004888">
    <property type="term" value="F:transmembrane signaling receptor activity"/>
    <property type="evidence" value="ECO:0007669"/>
    <property type="project" value="InterPro"/>
</dbReference>
<dbReference type="AlphaFoldDB" id="A0A8J3YGL9"/>
<keyword evidence="3 5" id="KW-0807">Transducer</keyword>
<sequence length="560" mass="58148">MPQQRRVPADPERDEYQPEPGGVASMSLTRMTVVQKFITVALTGLLATFLSGGIAVLGFLTLTEEAEDVRLIEQLDRRLEQLDRQATELAAVAYRTAAAPDPAAARSMIEQTVAEAGAALDRATAAADLVAAMDLDAGRLDMRGELTAVRTDLAAFSDVVTARPTSAGASATGDVIDRHRSAVGDRLRTMMNRVASAARAARADLAETSHDALMIIGGAVIPLASVYLVVCVLVARSVVRPVRRVRRVLNAMAGGDLTHRVGVRGRIGIRGRDEVAEMARSLDIALDSIGGSIRAVGDSASRLADAAHGLSEGSSAIAGAATRTNGQVADASSGSRDISFHVTSLATGSEELGTSIGEISRRASDAAEFTSEAVREAGSADEKVEQLGVSSDEIGKVLDLISSIAQQTHLLALNATIEAARAGRAGAGFSVVAAEVKELASETAGATEQVRQRVTAIQDDSAAAAAAIRRMVTTVEKINDHQDAIARAVGEQATTTAQMSRSVSEAAGGAQRVAGNLVTAAGATVETAEMVKATDRRIGELATMSQELRALVGRFVIDAP</sequence>
<protein>
    <recommendedName>
        <fullName evidence="13">Methyl-accepting chemotaxis protein</fullName>
    </recommendedName>
</protein>
<dbReference type="InterPro" id="IPR004089">
    <property type="entry name" value="MCPsignal_dom"/>
</dbReference>
<dbReference type="Gene3D" id="1.10.287.950">
    <property type="entry name" value="Methyl-accepting chemotaxis protein"/>
    <property type="match status" value="1"/>
</dbReference>
<accession>A0A8J3YGL9</accession>
<organism evidence="11 12">
    <name type="scientific">Virgisporangium aliadipatigenens</name>
    <dbReference type="NCBI Taxonomy" id="741659"/>
    <lineage>
        <taxon>Bacteria</taxon>
        <taxon>Bacillati</taxon>
        <taxon>Actinomycetota</taxon>
        <taxon>Actinomycetes</taxon>
        <taxon>Micromonosporales</taxon>
        <taxon>Micromonosporaceae</taxon>
        <taxon>Virgisporangium</taxon>
    </lineage>
</organism>
<dbReference type="Pfam" id="PF00672">
    <property type="entry name" value="HAMP"/>
    <property type="match status" value="1"/>
</dbReference>
<reference evidence="11" key="1">
    <citation type="submission" date="2021-01" db="EMBL/GenBank/DDBJ databases">
        <title>Whole genome shotgun sequence of Virgisporangium aliadipatigenens NBRC 105644.</title>
        <authorList>
            <person name="Komaki H."/>
            <person name="Tamura T."/>
        </authorList>
    </citation>
    <scope>NUCLEOTIDE SEQUENCE</scope>
    <source>
        <strain evidence="11">NBRC 105644</strain>
    </source>
</reference>
<keyword evidence="8" id="KW-0472">Membrane</keyword>
<dbReference type="SMART" id="SM00304">
    <property type="entry name" value="HAMP"/>
    <property type="match status" value="1"/>
</dbReference>
<feature type="transmembrane region" description="Helical" evidence="8">
    <location>
        <begin position="212"/>
        <end position="239"/>
    </location>
</feature>
<dbReference type="EMBL" id="BOPF01000002">
    <property type="protein sequence ID" value="GIJ43882.1"/>
    <property type="molecule type" value="Genomic_DNA"/>
</dbReference>
<evidence type="ECO:0000256" key="8">
    <source>
        <dbReference type="SAM" id="Phobius"/>
    </source>
</evidence>
<comment type="caution">
    <text evidence="11">The sequence shown here is derived from an EMBL/GenBank/DDBJ whole genome shotgun (WGS) entry which is preliminary data.</text>
</comment>
<gene>
    <name evidence="11" type="ORF">Val02_07680</name>
</gene>
<evidence type="ECO:0000256" key="5">
    <source>
        <dbReference type="PROSITE-ProRule" id="PRU00284"/>
    </source>
</evidence>
<feature type="compositionally biased region" description="Basic and acidic residues" evidence="7">
    <location>
        <begin position="7"/>
        <end position="16"/>
    </location>
</feature>
<feature type="domain" description="HAMP" evidence="10">
    <location>
        <begin position="236"/>
        <end position="294"/>
    </location>
</feature>
<dbReference type="GO" id="GO:0016020">
    <property type="term" value="C:membrane"/>
    <property type="evidence" value="ECO:0007669"/>
    <property type="project" value="InterPro"/>
</dbReference>
<dbReference type="GO" id="GO:0007165">
    <property type="term" value="P:signal transduction"/>
    <property type="evidence" value="ECO:0007669"/>
    <property type="project" value="UniProtKB-KW"/>
</dbReference>
<dbReference type="PRINTS" id="PR00260">
    <property type="entry name" value="CHEMTRNSDUCR"/>
</dbReference>
<feature type="transmembrane region" description="Helical" evidence="8">
    <location>
        <begin position="37"/>
        <end position="60"/>
    </location>
</feature>
<dbReference type="InterPro" id="IPR004090">
    <property type="entry name" value="Chemotax_Me-accpt_rcpt"/>
</dbReference>
<evidence type="ECO:0000313" key="12">
    <source>
        <dbReference type="Proteomes" id="UP000619260"/>
    </source>
</evidence>
<evidence type="ECO:0000313" key="11">
    <source>
        <dbReference type="EMBL" id="GIJ43882.1"/>
    </source>
</evidence>